<evidence type="ECO:0000313" key="3">
    <source>
        <dbReference type="Proteomes" id="UP000236291"/>
    </source>
</evidence>
<keyword evidence="1" id="KW-0472">Membrane</keyword>
<evidence type="ECO:0000313" key="2">
    <source>
        <dbReference type="EMBL" id="PNY10140.1"/>
    </source>
</evidence>
<dbReference type="Proteomes" id="UP000236291">
    <property type="component" value="Unassembled WGS sequence"/>
</dbReference>
<gene>
    <name evidence="2" type="ORF">L195_g006709</name>
</gene>
<keyword evidence="1" id="KW-1133">Transmembrane helix</keyword>
<dbReference type="AlphaFoldDB" id="A0A2K3P4E1"/>
<reference evidence="2 3" key="2">
    <citation type="journal article" date="2017" name="Front. Plant Sci.">
        <title>Gene Classification and Mining of Molecular Markers Useful in Red Clover (Trifolium pratense) Breeding.</title>
        <authorList>
            <person name="Istvanek J."/>
            <person name="Dluhosova J."/>
            <person name="Dluhos P."/>
            <person name="Patkova L."/>
            <person name="Nedelnik J."/>
            <person name="Repkova J."/>
        </authorList>
    </citation>
    <scope>NUCLEOTIDE SEQUENCE [LARGE SCALE GENOMIC DNA]</scope>
    <source>
        <strain evidence="3">cv. Tatra</strain>
        <tissue evidence="2">Young leaves</tissue>
    </source>
</reference>
<dbReference type="EMBL" id="ASHM01003614">
    <property type="protein sequence ID" value="PNY10140.1"/>
    <property type="molecule type" value="Genomic_DNA"/>
</dbReference>
<evidence type="ECO:0000256" key="1">
    <source>
        <dbReference type="SAM" id="Phobius"/>
    </source>
</evidence>
<organism evidence="2 3">
    <name type="scientific">Trifolium pratense</name>
    <name type="common">Red clover</name>
    <dbReference type="NCBI Taxonomy" id="57577"/>
    <lineage>
        <taxon>Eukaryota</taxon>
        <taxon>Viridiplantae</taxon>
        <taxon>Streptophyta</taxon>
        <taxon>Embryophyta</taxon>
        <taxon>Tracheophyta</taxon>
        <taxon>Spermatophyta</taxon>
        <taxon>Magnoliopsida</taxon>
        <taxon>eudicotyledons</taxon>
        <taxon>Gunneridae</taxon>
        <taxon>Pentapetalae</taxon>
        <taxon>rosids</taxon>
        <taxon>fabids</taxon>
        <taxon>Fabales</taxon>
        <taxon>Fabaceae</taxon>
        <taxon>Papilionoideae</taxon>
        <taxon>50 kb inversion clade</taxon>
        <taxon>NPAAA clade</taxon>
        <taxon>Hologalegina</taxon>
        <taxon>IRL clade</taxon>
        <taxon>Trifolieae</taxon>
        <taxon>Trifolium</taxon>
    </lineage>
</organism>
<protein>
    <submittedName>
        <fullName evidence="2">Uncharacterized protein</fullName>
    </submittedName>
</protein>
<name>A0A2K3P4E1_TRIPR</name>
<comment type="caution">
    <text evidence="2">The sequence shown here is derived from an EMBL/GenBank/DDBJ whole genome shotgun (WGS) entry which is preliminary data.</text>
</comment>
<keyword evidence="1" id="KW-0812">Transmembrane</keyword>
<sequence length="148" mass="17444">METLPVVRCNSSLTEARRRSREAADCFFDGGEREKLRFHGDRRFQPRRKRWSSRFSVFYTNGGVCLKLHFCVFLLVFVSVVYKFYKLKNVGNKPGLDMPEPDLRFFFSPKSALRLIKWRPIKLCQVRLTQAEGAYRPPDLFLTLCEKL</sequence>
<accession>A0A2K3P4E1</accession>
<reference evidence="2 3" key="1">
    <citation type="journal article" date="2014" name="Am. J. Bot.">
        <title>Genome assembly and annotation for red clover (Trifolium pratense; Fabaceae).</title>
        <authorList>
            <person name="Istvanek J."/>
            <person name="Jaros M."/>
            <person name="Krenek A."/>
            <person name="Repkova J."/>
        </authorList>
    </citation>
    <scope>NUCLEOTIDE SEQUENCE [LARGE SCALE GENOMIC DNA]</scope>
    <source>
        <strain evidence="3">cv. Tatra</strain>
        <tissue evidence="2">Young leaves</tissue>
    </source>
</reference>
<proteinExistence type="predicted"/>
<feature type="transmembrane region" description="Helical" evidence="1">
    <location>
        <begin position="57"/>
        <end position="82"/>
    </location>
</feature>